<reference evidence="2 3" key="1">
    <citation type="submission" date="2019-03" db="EMBL/GenBank/DDBJ databases">
        <title>Genomic Encyclopedia of Type Strains, Phase IV (KMG-IV): sequencing the most valuable type-strain genomes for metagenomic binning, comparative biology and taxonomic classification.</title>
        <authorList>
            <person name="Goeker M."/>
        </authorList>
    </citation>
    <scope>NUCLEOTIDE SEQUENCE [LARGE SCALE GENOMIC DNA]</scope>
    <source>
        <strain evidence="2 3">DSM 24629</strain>
    </source>
</reference>
<name>A0A4R3MKE2_9FIRM</name>
<organism evidence="2 3">
    <name type="scientific">Natranaerovirga pectinivora</name>
    <dbReference type="NCBI Taxonomy" id="682400"/>
    <lineage>
        <taxon>Bacteria</taxon>
        <taxon>Bacillati</taxon>
        <taxon>Bacillota</taxon>
        <taxon>Clostridia</taxon>
        <taxon>Lachnospirales</taxon>
        <taxon>Natranaerovirgaceae</taxon>
        <taxon>Natranaerovirga</taxon>
    </lineage>
</organism>
<evidence type="ECO:0000256" key="1">
    <source>
        <dbReference type="SAM" id="Phobius"/>
    </source>
</evidence>
<gene>
    <name evidence="2" type="ORF">EDC18_10441</name>
</gene>
<proteinExistence type="predicted"/>
<keyword evidence="1" id="KW-0472">Membrane</keyword>
<comment type="caution">
    <text evidence="2">The sequence shown here is derived from an EMBL/GenBank/DDBJ whole genome shotgun (WGS) entry which is preliminary data.</text>
</comment>
<feature type="transmembrane region" description="Helical" evidence="1">
    <location>
        <begin position="21"/>
        <end position="41"/>
    </location>
</feature>
<evidence type="ECO:0000313" key="2">
    <source>
        <dbReference type="EMBL" id="TCT14893.1"/>
    </source>
</evidence>
<keyword evidence="3" id="KW-1185">Reference proteome</keyword>
<protein>
    <submittedName>
        <fullName evidence="2">ABC-2 family transporter</fullName>
    </submittedName>
</protein>
<dbReference type="EMBL" id="SMAL01000004">
    <property type="protein sequence ID" value="TCT14893.1"/>
    <property type="molecule type" value="Genomic_DNA"/>
</dbReference>
<feature type="transmembrane region" description="Helical" evidence="1">
    <location>
        <begin position="47"/>
        <end position="71"/>
    </location>
</feature>
<dbReference type="Proteomes" id="UP000294902">
    <property type="component" value="Unassembled WGS sequence"/>
</dbReference>
<feature type="transmembrane region" description="Helical" evidence="1">
    <location>
        <begin position="211"/>
        <end position="229"/>
    </location>
</feature>
<feature type="transmembrane region" description="Helical" evidence="1">
    <location>
        <begin position="122"/>
        <end position="145"/>
    </location>
</feature>
<keyword evidence="1" id="KW-0812">Transmembrane</keyword>
<evidence type="ECO:0000313" key="3">
    <source>
        <dbReference type="Proteomes" id="UP000294902"/>
    </source>
</evidence>
<feature type="transmembrane region" description="Helical" evidence="1">
    <location>
        <begin position="92"/>
        <end position="116"/>
    </location>
</feature>
<sequence>MLMSKFITLLKCEESRMLKYGITYASLGTSLIWIIMIQLINVNPLDAYFPLFIYLDATMMSFLLIGAGMMFEKQENALKSLMVTPISKHYYLISKIVATVISSVITLAILLIYGVIFRDLSINYFGIFGGVILVSFVFACCGILFTYKSQDFTNLLMWVFIGTFVLAIPTLLQALHIITANWFEWVQFINPTRAALVILMASVESPDTLEFSFSLAYLIGFAGILYYFVSKKFDVFSAKEYGGE</sequence>
<dbReference type="OrthoDB" id="2966568at2"/>
<keyword evidence="1" id="KW-1133">Transmembrane helix</keyword>
<feature type="transmembrane region" description="Helical" evidence="1">
    <location>
        <begin position="157"/>
        <end position="178"/>
    </location>
</feature>
<accession>A0A4R3MKE2</accession>
<dbReference type="AlphaFoldDB" id="A0A4R3MKE2"/>